<proteinExistence type="predicted"/>
<sequence length="80" mass="8703">MIILKCGSKSVAELGDLALKVREHRSRKIQQSIDEAGSCEPVPVHGVGEREDVMKDKDVPQLEGEPRRCISEASLSLGCS</sequence>
<organism evidence="1 2">
    <name type="scientific">Porphyridium purpureum</name>
    <name type="common">Red alga</name>
    <name type="synonym">Porphyridium cruentum</name>
    <dbReference type="NCBI Taxonomy" id="35688"/>
    <lineage>
        <taxon>Eukaryota</taxon>
        <taxon>Rhodophyta</taxon>
        <taxon>Bangiophyceae</taxon>
        <taxon>Porphyridiales</taxon>
        <taxon>Porphyridiaceae</taxon>
        <taxon>Porphyridium</taxon>
    </lineage>
</organism>
<comment type="caution">
    <text evidence="1">The sequence shown here is derived from an EMBL/GenBank/DDBJ whole genome shotgun (WGS) entry which is preliminary data.</text>
</comment>
<dbReference type="EMBL" id="VRMN01000011">
    <property type="protein sequence ID" value="KAA8492009.1"/>
    <property type="molecule type" value="Genomic_DNA"/>
</dbReference>
<reference evidence="2" key="1">
    <citation type="journal article" date="2019" name="Nat. Commun.">
        <title>Expansion of phycobilisome linker gene families in mesophilic red algae.</title>
        <authorList>
            <person name="Lee J."/>
            <person name="Kim D."/>
            <person name="Bhattacharya D."/>
            <person name="Yoon H.S."/>
        </authorList>
    </citation>
    <scope>NUCLEOTIDE SEQUENCE [LARGE SCALE GENOMIC DNA]</scope>
    <source>
        <strain evidence="2">CCMP 1328</strain>
    </source>
</reference>
<keyword evidence="2" id="KW-1185">Reference proteome</keyword>
<dbReference type="AlphaFoldDB" id="A0A5J4YKL3"/>
<gene>
    <name evidence="1" type="ORF">FVE85_8491</name>
</gene>
<evidence type="ECO:0000313" key="2">
    <source>
        <dbReference type="Proteomes" id="UP000324585"/>
    </source>
</evidence>
<name>A0A5J4YKL3_PORPP</name>
<dbReference type="Proteomes" id="UP000324585">
    <property type="component" value="Unassembled WGS sequence"/>
</dbReference>
<evidence type="ECO:0000313" key="1">
    <source>
        <dbReference type="EMBL" id="KAA8492009.1"/>
    </source>
</evidence>
<accession>A0A5J4YKL3</accession>
<protein>
    <submittedName>
        <fullName evidence="1">Uncharacterized protein</fullName>
    </submittedName>
</protein>